<dbReference type="SMART" id="SM00220">
    <property type="entry name" value="S_TKc"/>
    <property type="match status" value="1"/>
</dbReference>
<keyword evidence="4" id="KW-0808">Transferase</keyword>
<dbReference type="SUPFAM" id="SSF56112">
    <property type="entry name" value="Protein kinase-like (PK-like)"/>
    <property type="match status" value="1"/>
</dbReference>
<dbReference type="GO" id="GO:0005737">
    <property type="term" value="C:cytoplasm"/>
    <property type="evidence" value="ECO:0007669"/>
    <property type="project" value="TreeGrafter"/>
</dbReference>
<evidence type="ECO:0000313" key="13">
    <source>
        <dbReference type="EMBL" id="VDN08487.1"/>
    </source>
</evidence>
<evidence type="ECO:0000256" key="2">
    <source>
        <dbReference type="ARBA" id="ARBA00012513"/>
    </source>
</evidence>
<dbReference type="PANTHER" id="PTHR24346">
    <property type="entry name" value="MAP/MICROTUBULE AFFINITY-REGULATING KINASE"/>
    <property type="match status" value="1"/>
</dbReference>
<dbReference type="OMA" id="IYDMAHN"/>
<dbReference type="Gene3D" id="1.10.510.10">
    <property type="entry name" value="Transferase(Phosphotransferase) domain 1"/>
    <property type="match status" value="1"/>
</dbReference>
<dbReference type="EMBL" id="UYYF01005348">
    <property type="protein sequence ID" value="VDN08487.1"/>
    <property type="molecule type" value="Genomic_DNA"/>
</dbReference>
<evidence type="ECO:0000256" key="4">
    <source>
        <dbReference type="ARBA" id="ARBA00022679"/>
    </source>
</evidence>
<dbReference type="GO" id="GO:0035556">
    <property type="term" value="P:intracellular signal transduction"/>
    <property type="evidence" value="ECO:0007669"/>
    <property type="project" value="TreeGrafter"/>
</dbReference>
<evidence type="ECO:0000256" key="9">
    <source>
        <dbReference type="ARBA" id="ARBA00048679"/>
    </source>
</evidence>
<evidence type="ECO:0000256" key="3">
    <source>
        <dbReference type="ARBA" id="ARBA00022527"/>
    </source>
</evidence>
<gene>
    <name evidence="13" type="ORF">TCLT_LOCUS10770</name>
</gene>
<protein>
    <recommendedName>
        <fullName evidence="2">non-specific serine/threonine protein kinase</fullName>
        <ecNumber evidence="2">2.7.11.1</ecNumber>
    </recommendedName>
</protein>
<evidence type="ECO:0000256" key="6">
    <source>
        <dbReference type="ARBA" id="ARBA00022777"/>
    </source>
</evidence>
<keyword evidence="3 11" id="KW-0723">Serine/threonine-protein kinase</keyword>
<comment type="cofactor">
    <cofactor evidence="1">
        <name>Mg(2+)</name>
        <dbReference type="ChEBI" id="CHEBI:18420"/>
    </cofactor>
</comment>
<accession>A0A0N5DC69</accession>
<dbReference type="STRING" id="103827.A0A0N5DC69"/>
<dbReference type="AlphaFoldDB" id="A0A0N5DC69"/>
<dbReference type="PANTHER" id="PTHR24346:SF49">
    <property type="entry name" value="NIM1 SERINE_THREONINE PROTEIN KINASE"/>
    <property type="match status" value="1"/>
</dbReference>
<keyword evidence="5 10" id="KW-0547">Nucleotide-binding</keyword>
<dbReference type="EC" id="2.7.11.1" evidence="2"/>
<keyword evidence="7 10" id="KW-0067">ATP-binding</keyword>
<dbReference type="OrthoDB" id="193931at2759"/>
<evidence type="ECO:0000313" key="14">
    <source>
        <dbReference type="Proteomes" id="UP000276776"/>
    </source>
</evidence>
<dbReference type="Proteomes" id="UP000276776">
    <property type="component" value="Unassembled WGS sequence"/>
</dbReference>
<dbReference type="PROSITE" id="PS00107">
    <property type="entry name" value="PROTEIN_KINASE_ATP"/>
    <property type="match status" value="1"/>
</dbReference>
<dbReference type="WBParaSite" id="TCLT_0001078801-mRNA-1">
    <property type="protein sequence ID" value="TCLT_0001078801-mRNA-1"/>
    <property type="gene ID" value="TCLT_0001078801"/>
</dbReference>
<organism evidence="15">
    <name type="scientific">Thelazia callipaeda</name>
    <name type="common">Oriental eyeworm</name>
    <name type="synonym">Parasitic nematode</name>
    <dbReference type="NCBI Taxonomy" id="103827"/>
    <lineage>
        <taxon>Eukaryota</taxon>
        <taxon>Metazoa</taxon>
        <taxon>Ecdysozoa</taxon>
        <taxon>Nematoda</taxon>
        <taxon>Chromadorea</taxon>
        <taxon>Rhabditida</taxon>
        <taxon>Spirurina</taxon>
        <taxon>Spiruromorpha</taxon>
        <taxon>Thelazioidea</taxon>
        <taxon>Thelaziidae</taxon>
        <taxon>Thelazia</taxon>
    </lineage>
</organism>
<evidence type="ECO:0000256" key="1">
    <source>
        <dbReference type="ARBA" id="ARBA00001946"/>
    </source>
</evidence>
<dbReference type="PROSITE" id="PS00108">
    <property type="entry name" value="PROTEIN_KINASE_ST"/>
    <property type="match status" value="1"/>
</dbReference>
<dbReference type="InterPro" id="IPR011009">
    <property type="entry name" value="Kinase-like_dom_sf"/>
</dbReference>
<dbReference type="GO" id="GO:0005524">
    <property type="term" value="F:ATP binding"/>
    <property type="evidence" value="ECO:0007669"/>
    <property type="project" value="UniProtKB-UniRule"/>
</dbReference>
<dbReference type="FunFam" id="3.30.200.20:FF:000003">
    <property type="entry name" value="Non-specific serine/threonine protein kinase"/>
    <property type="match status" value="1"/>
</dbReference>
<comment type="similarity">
    <text evidence="11">Belongs to the protein kinase superfamily.</text>
</comment>
<dbReference type="GO" id="GO:0050321">
    <property type="term" value="F:tau-protein kinase activity"/>
    <property type="evidence" value="ECO:0007669"/>
    <property type="project" value="TreeGrafter"/>
</dbReference>
<evidence type="ECO:0000256" key="8">
    <source>
        <dbReference type="ARBA" id="ARBA00047899"/>
    </source>
</evidence>
<reference evidence="13 14" key="2">
    <citation type="submission" date="2018-11" db="EMBL/GenBank/DDBJ databases">
        <authorList>
            <consortium name="Pathogen Informatics"/>
        </authorList>
    </citation>
    <scope>NUCLEOTIDE SEQUENCE [LARGE SCALE GENOMIC DNA]</scope>
</reference>
<feature type="binding site" evidence="10">
    <location>
        <position position="118"/>
    </location>
    <ligand>
        <name>ATP</name>
        <dbReference type="ChEBI" id="CHEBI:30616"/>
    </ligand>
</feature>
<dbReference type="PROSITE" id="PS50011">
    <property type="entry name" value="PROTEIN_KINASE_DOM"/>
    <property type="match status" value="1"/>
</dbReference>
<keyword evidence="6" id="KW-0418">Kinase</keyword>
<evidence type="ECO:0000256" key="7">
    <source>
        <dbReference type="ARBA" id="ARBA00022840"/>
    </source>
</evidence>
<comment type="catalytic activity">
    <reaction evidence="8">
        <text>L-threonyl-[protein] + ATP = O-phospho-L-threonyl-[protein] + ADP + H(+)</text>
        <dbReference type="Rhea" id="RHEA:46608"/>
        <dbReference type="Rhea" id="RHEA-COMP:11060"/>
        <dbReference type="Rhea" id="RHEA-COMP:11605"/>
        <dbReference type="ChEBI" id="CHEBI:15378"/>
        <dbReference type="ChEBI" id="CHEBI:30013"/>
        <dbReference type="ChEBI" id="CHEBI:30616"/>
        <dbReference type="ChEBI" id="CHEBI:61977"/>
        <dbReference type="ChEBI" id="CHEBI:456216"/>
        <dbReference type="EC" id="2.7.11.1"/>
    </reaction>
</comment>
<evidence type="ECO:0000256" key="10">
    <source>
        <dbReference type="PROSITE-ProRule" id="PRU10141"/>
    </source>
</evidence>
<dbReference type="InterPro" id="IPR000719">
    <property type="entry name" value="Prot_kinase_dom"/>
</dbReference>
<comment type="catalytic activity">
    <reaction evidence="9">
        <text>L-seryl-[protein] + ATP = O-phospho-L-seryl-[protein] + ADP + H(+)</text>
        <dbReference type="Rhea" id="RHEA:17989"/>
        <dbReference type="Rhea" id="RHEA-COMP:9863"/>
        <dbReference type="Rhea" id="RHEA-COMP:11604"/>
        <dbReference type="ChEBI" id="CHEBI:15378"/>
        <dbReference type="ChEBI" id="CHEBI:29999"/>
        <dbReference type="ChEBI" id="CHEBI:30616"/>
        <dbReference type="ChEBI" id="CHEBI:83421"/>
        <dbReference type="ChEBI" id="CHEBI:456216"/>
        <dbReference type="EC" id="2.7.11.1"/>
    </reaction>
</comment>
<keyword evidence="14" id="KW-1185">Reference proteome</keyword>
<feature type="domain" description="Protein kinase" evidence="12">
    <location>
        <begin position="89"/>
        <end position="351"/>
    </location>
</feature>
<evidence type="ECO:0000313" key="15">
    <source>
        <dbReference type="WBParaSite" id="TCLT_0001078801-mRNA-1"/>
    </source>
</evidence>
<name>A0A0N5DC69_THECL</name>
<evidence type="ECO:0000256" key="11">
    <source>
        <dbReference type="RuleBase" id="RU000304"/>
    </source>
</evidence>
<evidence type="ECO:0000256" key="5">
    <source>
        <dbReference type="ARBA" id="ARBA00022741"/>
    </source>
</evidence>
<proteinExistence type="inferred from homology"/>
<dbReference type="InterPro" id="IPR008271">
    <property type="entry name" value="Ser/Thr_kinase_AS"/>
</dbReference>
<evidence type="ECO:0000259" key="12">
    <source>
        <dbReference type="PROSITE" id="PS50011"/>
    </source>
</evidence>
<dbReference type="Pfam" id="PF00069">
    <property type="entry name" value="Pkinase"/>
    <property type="match status" value="1"/>
</dbReference>
<dbReference type="GO" id="GO:0000226">
    <property type="term" value="P:microtubule cytoskeleton organization"/>
    <property type="evidence" value="ECO:0007669"/>
    <property type="project" value="TreeGrafter"/>
</dbReference>
<sequence length="356" mass="40246">MTRPVHSHNLPRKSTNFFSGNKSDWACEFPNTPLPVTNEKSASTNLVYSLPLDYQDFSVKNSYQQMLDSLANDSALHKEISLGKRVGFYKIGQQLGSGSFSKVKIGIHCLTNEMVAMKIVDKMKMDQKAQKLLAREITTMELLHHPNIIRFFECLQTISRTYLVMEYAGGGELYTYVHDKGKLQEDECKSLFAQIVSAVFHMHSKDIVHRDIKAENVIISKPGWVKLTDFGFACKVIPNKFLSTFCGSPAYAAPELFNKKKYFGKSVDIWAIGILLYFMLAGNTPFRGETIVDLTDCVLRGIYSLPDYLSTPAQLAISRMLVANPRDRSTIEEVKVNERLFLHLTSFHLYLASICA</sequence>
<dbReference type="FunFam" id="1.10.510.10:FF:000571">
    <property type="entry name" value="Maternal embryonic leucine zipper kinase"/>
    <property type="match status" value="1"/>
</dbReference>
<dbReference type="InterPro" id="IPR017441">
    <property type="entry name" value="Protein_kinase_ATP_BS"/>
</dbReference>
<reference evidence="15" key="1">
    <citation type="submission" date="2017-02" db="UniProtKB">
        <authorList>
            <consortium name="WormBaseParasite"/>
        </authorList>
    </citation>
    <scope>IDENTIFICATION</scope>
</reference>